<gene>
    <name evidence="7" type="ordered locus">Pnap_4674</name>
</gene>
<evidence type="ECO:0000313" key="7">
    <source>
        <dbReference type="EMBL" id="ABM40090.1"/>
    </source>
</evidence>
<dbReference type="Proteomes" id="UP000000644">
    <property type="component" value="Plasmid pPNAP04"/>
</dbReference>
<dbReference type="Gene3D" id="3.40.50.10610">
    <property type="entry name" value="ABC-type transport auxiliary lipoprotein component"/>
    <property type="match status" value="1"/>
</dbReference>
<keyword evidence="2 6" id="KW-0732">Signal</keyword>
<dbReference type="OrthoDB" id="9793163at2"/>
<feature type="chain" id="PRO_5002639501" evidence="6">
    <location>
        <begin position="36"/>
        <end position="337"/>
    </location>
</feature>
<evidence type="ECO:0000256" key="2">
    <source>
        <dbReference type="ARBA" id="ARBA00022729"/>
    </source>
</evidence>
<keyword evidence="5" id="KW-0449">Lipoprotein</keyword>
<reference evidence="8" key="1">
    <citation type="journal article" date="2009" name="Environ. Microbiol.">
        <title>The genome of Polaromonas naphthalenivorans strain CJ2, isolated from coal tar-contaminated sediment, reveals physiological and metabolic versatility and evolution through extensive horizontal gene transfer.</title>
        <authorList>
            <person name="Yagi J.M."/>
            <person name="Sims D."/>
            <person name="Brettin T."/>
            <person name="Bruce D."/>
            <person name="Madsen E.L."/>
        </authorList>
    </citation>
    <scope>NUCLEOTIDE SEQUENCE [LARGE SCALE GENOMIC DNA]</scope>
    <source>
        <strain evidence="8">CJ2</strain>
        <plasmid evidence="8">Plasmid pPNAP04</plasmid>
    </source>
</reference>
<feature type="signal peptide" evidence="6">
    <location>
        <begin position="1"/>
        <end position="35"/>
    </location>
</feature>
<dbReference type="Pfam" id="PF03783">
    <property type="entry name" value="CsgG"/>
    <property type="match status" value="1"/>
</dbReference>
<dbReference type="EMBL" id="CP000533">
    <property type="protein sequence ID" value="ABM40090.1"/>
    <property type="molecule type" value="Genomic_DNA"/>
</dbReference>
<evidence type="ECO:0000256" key="4">
    <source>
        <dbReference type="ARBA" id="ARBA00023139"/>
    </source>
</evidence>
<keyword evidence="1" id="KW-1003">Cell membrane</keyword>
<organism evidence="7 8">
    <name type="scientific">Polaromonas naphthalenivorans (strain CJ2)</name>
    <dbReference type="NCBI Taxonomy" id="365044"/>
    <lineage>
        <taxon>Bacteria</taxon>
        <taxon>Pseudomonadati</taxon>
        <taxon>Pseudomonadota</taxon>
        <taxon>Betaproteobacteria</taxon>
        <taxon>Burkholderiales</taxon>
        <taxon>Comamonadaceae</taxon>
        <taxon>Polaromonas</taxon>
    </lineage>
</organism>
<keyword evidence="4" id="KW-0564">Palmitate</keyword>
<dbReference type="AlphaFoldDB" id="A1VWR2"/>
<accession>A1VWR2</accession>
<evidence type="ECO:0000313" key="8">
    <source>
        <dbReference type="Proteomes" id="UP000000644"/>
    </source>
</evidence>
<dbReference type="PROSITE" id="PS51257">
    <property type="entry name" value="PROKAR_LIPOPROTEIN"/>
    <property type="match status" value="1"/>
</dbReference>
<evidence type="ECO:0000256" key="5">
    <source>
        <dbReference type="ARBA" id="ARBA00023288"/>
    </source>
</evidence>
<proteinExistence type="predicted"/>
<dbReference type="KEGG" id="pna:Pnap_4674"/>
<evidence type="ECO:0000256" key="1">
    <source>
        <dbReference type="ARBA" id="ARBA00022475"/>
    </source>
</evidence>
<name>A1VWR2_POLNA</name>
<dbReference type="HOGENOM" id="CLU_074310_0_0_4"/>
<evidence type="ECO:0000256" key="3">
    <source>
        <dbReference type="ARBA" id="ARBA00023136"/>
    </source>
</evidence>
<dbReference type="InterPro" id="IPR005534">
    <property type="entry name" value="Curli_assmbl/transp-comp_CsgG"/>
</dbReference>
<keyword evidence="7" id="KW-0614">Plasmid</keyword>
<dbReference type="GO" id="GO:0030288">
    <property type="term" value="C:outer membrane-bounded periplasmic space"/>
    <property type="evidence" value="ECO:0007669"/>
    <property type="project" value="InterPro"/>
</dbReference>
<geneLocation type="plasmid" evidence="7 8">
    <name>pPNAP04</name>
</geneLocation>
<sequence length="337" mass="35525">MIKVSCVFPKQKLCHVTKPLLIILAAGLTACAVQAPPVAQKDAPQSLATQKAAQQAVASQAPATPTLKRKIALGRITNETSYGQSLLRDRHDDPLGKQVTDLMSKALTESGAYLVFERPDIGRIQAEGRLTDTKLNIVGVDALIIGSLTEFGRKAIGATGFVSSSKRQVAFAKVDIRVVDVNTGHVFFATSGAGEASTETASTFGFGSQAGYDGTLNDAAIRQAVAEAINRLSVEMSGRPWQTYLLKVDGYRVFIGGGKSQGVKPGMQFSVQTQGEQVKSPQTGAMVTLPGQAIAQIRVDALFGDSELNEGAVASIASGSLAGYKPEQLLIRFEGAK</sequence>
<protein>
    <submittedName>
        <fullName evidence="7">Curli production assembly/transport component CsgG</fullName>
    </submittedName>
</protein>
<dbReference type="PANTHER" id="PTHR41164:SF1">
    <property type="entry name" value="CURLI PRODUCTION ASSEMBLY_TRANSPORT COMPONENT CSGG"/>
    <property type="match status" value="1"/>
</dbReference>
<dbReference type="PANTHER" id="PTHR41164">
    <property type="entry name" value="CURLI PRODUCTION ASSEMBLY/TRANSPORT COMPONENT CSGG"/>
    <property type="match status" value="1"/>
</dbReference>
<keyword evidence="8" id="KW-1185">Reference proteome</keyword>
<evidence type="ECO:0000256" key="6">
    <source>
        <dbReference type="SAM" id="SignalP"/>
    </source>
</evidence>
<keyword evidence="3" id="KW-0472">Membrane</keyword>